<dbReference type="EMBL" id="CAUOFW020008503">
    <property type="protein sequence ID" value="CAK9183081.1"/>
    <property type="molecule type" value="Genomic_DNA"/>
</dbReference>
<name>A0ABC8UPU1_9AQUA</name>
<feature type="region of interest" description="Disordered" evidence="1">
    <location>
        <begin position="81"/>
        <end position="102"/>
    </location>
</feature>
<dbReference type="Pfam" id="PF05553">
    <property type="entry name" value="DUF761"/>
    <property type="match status" value="1"/>
</dbReference>
<dbReference type="PANTHER" id="PTHR36378">
    <property type="entry name" value="COTTON FIBER PROTEIN"/>
    <property type="match status" value="1"/>
</dbReference>
<sequence length="198" mass="22039">MTEENSSIINTVSTIVATTNDNKNPINDGEKKKKKKKRGTFNLLKAALFMFRHGTTRKKNSVQVEVASNGNWKKIVGSMRPLHLHDNPSSPPPPPSITATTSPTAEQFEEVIPPDSPSVYSVSGDTVSQYASANNLQELDDDDEEDDPDQVFDTIGADEMIDTKAESFIAQFYQQMRIQNLDSVNRHNLMVAKGKREE</sequence>
<keyword evidence="3" id="KW-1185">Reference proteome</keyword>
<evidence type="ECO:0000313" key="3">
    <source>
        <dbReference type="Proteomes" id="UP001642360"/>
    </source>
</evidence>
<dbReference type="PANTHER" id="PTHR36378:SF1">
    <property type="entry name" value="COTTON FIBER PROTEIN"/>
    <property type="match status" value="1"/>
</dbReference>
<proteinExistence type="predicted"/>
<dbReference type="Proteomes" id="UP001642360">
    <property type="component" value="Unassembled WGS sequence"/>
</dbReference>
<protein>
    <submittedName>
        <fullName evidence="2">Uncharacterized protein</fullName>
    </submittedName>
</protein>
<organism evidence="2 3">
    <name type="scientific">Ilex paraguariensis</name>
    <name type="common">yerba mate</name>
    <dbReference type="NCBI Taxonomy" id="185542"/>
    <lineage>
        <taxon>Eukaryota</taxon>
        <taxon>Viridiplantae</taxon>
        <taxon>Streptophyta</taxon>
        <taxon>Embryophyta</taxon>
        <taxon>Tracheophyta</taxon>
        <taxon>Spermatophyta</taxon>
        <taxon>Magnoliopsida</taxon>
        <taxon>eudicotyledons</taxon>
        <taxon>Gunneridae</taxon>
        <taxon>Pentapetalae</taxon>
        <taxon>asterids</taxon>
        <taxon>campanulids</taxon>
        <taxon>Aquifoliales</taxon>
        <taxon>Aquifoliaceae</taxon>
        <taxon>Ilex</taxon>
    </lineage>
</organism>
<reference evidence="2 3" key="1">
    <citation type="submission" date="2024-02" db="EMBL/GenBank/DDBJ databases">
        <authorList>
            <person name="Vignale AGUSTIN F."/>
            <person name="Sosa J E."/>
            <person name="Modenutti C."/>
        </authorList>
    </citation>
    <scope>NUCLEOTIDE SEQUENCE [LARGE SCALE GENOMIC DNA]</scope>
</reference>
<comment type="caution">
    <text evidence="2">The sequence shown here is derived from an EMBL/GenBank/DDBJ whole genome shotgun (WGS) entry which is preliminary data.</text>
</comment>
<evidence type="ECO:0000256" key="1">
    <source>
        <dbReference type="SAM" id="MobiDB-lite"/>
    </source>
</evidence>
<gene>
    <name evidence="2" type="ORF">ILEXP_LOCUS53319</name>
</gene>
<dbReference type="InterPro" id="IPR008480">
    <property type="entry name" value="DUF761_pln"/>
</dbReference>
<evidence type="ECO:0000313" key="2">
    <source>
        <dbReference type="EMBL" id="CAK9183081.1"/>
    </source>
</evidence>
<dbReference type="AlphaFoldDB" id="A0ABC8UPU1"/>
<accession>A0ABC8UPU1</accession>